<dbReference type="InterPro" id="IPR050902">
    <property type="entry name" value="ABC_Transporter_SBP"/>
</dbReference>
<dbReference type="SUPFAM" id="SSF53807">
    <property type="entry name" value="Helical backbone' metal receptor"/>
    <property type="match status" value="1"/>
</dbReference>
<name>A0A9W6GMX8_9FUSO</name>
<organism evidence="3 4">
    <name type="scientific">Propionigenium maris DSM 9537</name>
    <dbReference type="NCBI Taxonomy" id="1123000"/>
    <lineage>
        <taxon>Bacteria</taxon>
        <taxon>Fusobacteriati</taxon>
        <taxon>Fusobacteriota</taxon>
        <taxon>Fusobacteriia</taxon>
        <taxon>Fusobacteriales</taxon>
        <taxon>Fusobacteriaceae</taxon>
        <taxon>Propionigenium</taxon>
    </lineage>
</organism>
<evidence type="ECO:0000313" key="3">
    <source>
        <dbReference type="EMBL" id="GLI57277.1"/>
    </source>
</evidence>
<keyword evidence="4" id="KW-1185">Reference proteome</keyword>
<comment type="caution">
    <text evidence="3">The sequence shown here is derived from an EMBL/GenBank/DDBJ whole genome shotgun (WGS) entry which is preliminary data.</text>
</comment>
<reference evidence="3" key="1">
    <citation type="submission" date="2022-12" db="EMBL/GenBank/DDBJ databases">
        <title>Reference genome sequencing for broad-spectrum identification of bacterial and archaeal isolates by mass spectrometry.</title>
        <authorList>
            <person name="Sekiguchi Y."/>
            <person name="Tourlousse D.M."/>
        </authorList>
    </citation>
    <scope>NUCLEOTIDE SEQUENCE</scope>
    <source>
        <strain evidence="3">10succ1</strain>
    </source>
</reference>
<dbReference type="Proteomes" id="UP001144471">
    <property type="component" value="Unassembled WGS sequence"/>
</dbReference>
<dbReference type="InterPro" id="IPR002491">
    <property type="entry name" value="ABC_transptr_periplasmic_BD"/>
</dbReference>
<proteinExistence type="predicted"/>
<dbReference type="RefSeq" id="WP_281836819.1">
    <property type="nucleotide sequence ID" value="NZ_BSDY01000015.1"/>
</dbReference>
<dbReference type="GO" id="GO:0071281">
    <property type="term" value="P:cellular response to iron ion"/>
    <property type="evidence" value="ECO:0007669"/>
    <property type="project" value="TreeGrafter"/>
</dbReference>
<dbReference type="PROSITE" id="PS50983">
    <property type="entry name" value="FE_B12_PBP"/>
    <property type="match status" value="1"/>
</dbReference>
<dbReference type="EMBL" id="BSDY01000015">
    <property type="protein sequence ID" value="GLI57277.1"/>
    <property type="molecule type" value="Genomic_DNA"/>
</dbReference>
<evidence type="ECO:0000313" key="4">
    <source>
        <dbReference type="Proteomes" id="UP001144471"/>
    </source>
</evidence>
<protein>
    <submittedName>
        <fullName evidence="3">Hemin receptor</fullName>
    </submittedName>
</protein>
<dbReference type="Gene3D" id="3.40.50.1980">
    <property type="entry name" value="Nitrogenase molybdenum iron protein domain"/>
    <property type="match status" value="2"/>
</dbReference>
<keyword evidence="1" id="KW-0732">Signal</keyword>
<dbReference type="AlphaFoldDB" id="A0A9W6GMX8"/>
<evidence type="ECO:0000259" key="2">
    <source>
        <dbReference type="PROSITE" id="PS50983"/>
    </source>
</evidence>
<feature type="signal peptide" evidence="1">
    <location>
        <begin position="1"/>
        <end position="21"/>
    </location>
</feature>
<evidence type="ECO:0000256" key="1">
    <source>
        <dbReference type="SAM" id="SignalP"/>
    </source>
</evidence>
<feature type="chain" id="PRO_5040740416" evidence="1">
    <location>
        <begin position="22"/>
        <end position="294"/>
    </location>
</feature>
<feature type="domain" description="Fe/B12 periplasmic-binding" evidence="2">
    <location>
        <begin position="42"/>
        <end position="294"/>
    </location>
</feature>
<dbReference type="PANTHER" id="PTHR30535">
    <property type="entry name" value="VITAMIN B12-BINDING PROTEIN"/>
    <property type="match status" value="1"/>
</dbReference>
<dbReference type="Pfam" id="PF01497">
    <property type="entry name" value="Peripla_BP_2"/>
    <property type="match status" value="1"/>
</dbReference>
<sequence>MKKIILLLNMFIISVCSMALSIEEGKITDFVGNSVEAREYKRIIAIDPAAVEVFYMIGGEKNIAAIARTTTTKIWPEDKTEHLPSVGTITKPSIEHVISYSPGLVILNPMVAGFGETLKARNIPFIVNGGNNFDEILNNVSVYGVLAGREKEAAKVRSEYEEELGDLREKVEDKPLGLKGAFLFSTSPLMAFNSKSLPGQVFNLLGIENIADNLPGGRPIISAEFMIASNPNVLLGAMGIFKKEDIVNSNPFVKDTEAGKTGNIAIVDSDKILRPTPRIIEVVRELYEELSLES</sequence>
<dbReference type="PANTHER" id="PTHR30535:SF34">
    <property type="entry name" value="MOLYBDATE-BINDING PROTEIN MOLA"/>
    <property type="match status" value="1"/>
</dbReference>
<accession>A0A9W6GMX8</accession>
<gene>
    <name evidence="3" type="ORF">PM10SUCC1_27910</name>
</gene>
<keyword evidence="3" id="KW-0675">Receptor</keyword>